<dbReference type="EC" id="4.3.1.19" evidence="5"/>
<evidence type="ECO:0000313" key="5">
    <source>
        <dbReference type="EMBL" id="MPN24698.1"/>
    </source>
</evidence>
<feature type="domain" description="ACT" evidence="4">
    <location>
        <begin position="154"/>
        <end position="227"/>
    </location>
</feature>
<comment type="cofactor">
    <cofactor evidence="1">
        <name>pyridoxal 5'-phosphate</name>
        <dbReference type="ChEBI" id="CHEBI:597326"/>
    </cofactor>
</comment>
<dbReference type="Gene3D" id="3.30.70.260">
    <property type="match status" value="1"/>
</dbReference>
<dbReference type="PANTHER" id="PTHR48078">
    <property type="entry name" value="THREONINE DEHYDRATASE, MITOCHONDRIAL-RELATED"/>
    <property type="match status" value="1"/>
</dbReference>
<gene>
    <name evidence="5" type="primary">tdcB_25</name>
    <name evidence="5" type="ORF">SDC9_172100</name>
</gene>
<evidence type="ECO:0000256" key="2">
    <source>
        <dbReference type="ARBA" id="ARBA00022898"/>
    </source>
</evidence>
<dbReference type="PROSITE" id="PS51671">
    <property type="entry name" value="ACT"/>
    <property type="match status" value="1"/>
</dbReference>
<dbReference type="InterPro" id="IPR002912">
    <property type="entry name" value="ACT_dom"/>
</dbReference>
<dbReference type="PANTHER" id="PTHR48078:SF6">
    <property type="entry name" value="L-THREONINE DEHYDRATASE CATABOLIC TDCB"/>
    <property type="match status" value="1"/>
</dbReference>
<proteinExistence type="predicted"/>
<dbReference type="InterPro" id="IPR001926">
    <property type="entry name" value="TrpB-like_PALP"/>
</dbReference>
<dbReference type="Pfam" id="PF00291">
    <property type="entry name" value="PALP"/>
    <property type="match status" value="1"/>
</dbReference>
<protein>
    <submittedName>
        <fullName evidence="5">L-threonine ammonia-lyase</fullName>
        <ecNumber evidence="5">4.3.1.19</ecNumber>
    </submittedName>
</protein>
<reference evidence="5" key="1">
    <citation type="submission" date="2019-08" db="EMBL/GenBank/DDBJ databases">
        <authorList>
            <person name="Kucharzyk K."/>
            <person name="Murdoch R.W."/>
            <person name="Higgins S."/>
            <person name="Loffler F."/>
        </authorList>
    </citation>
    <scope>NUCLEOTIDE SEQUENCE</scope>
</reference>
<comment type="caution">
    <text evidence="5">The sequence shown here is derived from an EMBL/GenBank/DDBJ whole genome shotgun (WGS) entry which is preliminary data.</text>
</comment>
<dbReference type="Gene3D" id="3.40.50.1100">
    <property type="match status" value="1"/>
</dbReference>
<dbReference type="Pfam" id="PF13291">
    <property type="entry name" value="ACT_4"/>
    <property type="match status" value="1"/>
</dbReference>
<dbReference type="GO" id="GO:0006565">
    <property type="term" value="P:L-serine catabolic process"/>
    <property type="evidence" value="ECO:0007669"/>
    <property type="project" value="TreeGrafter"/>
</dbReference>
<evidence type="ECO:0000256" key="3">
    <source>
        <dbReference type="ARBA" id="ARBA00023239"/>
    </source>
</evidence>
<dbReference type="SUPFAM" id="SSF53686">
    <property type="entry name" value="Tryptophan synthase beta subunit-like PLP-dependent enzymes"/>
    <property type="match status" value="1"/>
</dbReference>
<dbReference type="AlphaFoldDB" id="A0A645GCS2"/>
<evidence type="ECO:0000259" key="4">
    <source>
        <dbReference type="PROSITE" id="PS51671"/>
    </source>
</evidence>
<dbReference type="GO" id="GO:0004794">
    <property type="term" value="F:threonine deaminase activity"/>
    <property type="evidence" value="ECO:0007669"/>
    <property type="project" value="UniProtKB-EC"/>
</dbReference>
<keyword evidence="2" id="KW-0663">Pyridoxal phosphate</keyword>
<dbReference type="CDD" id="cd04886">
    <property type="entry name" value="ACT_ThrD-II-like"/>
    <property type="match status" value="1"/>
</dbReference>
<organism evidence="5">
    <name type="scientific">bioreactor metagenome</name>
    <dbReference type="NCBI Taxonomy" id="1076179"/>
    <lineage>
        <taxon>unclassified sequences</taxon>
        <taxon>metagenomes</taxon>
        <taxon>ecological metagenomes</taxon>
    </lineage>
</organism>
<sequence length="227" mass="24011">MPIGGGGLISGVAFAVKSLNPSCKVYGVQAAGADSMCRSFCCKQRDSLKTVMTFADGIAVKTPGNLTYSLCCDYVDDIVTVSDDETATAILSLMEKQKLVSEGAGAVAVAAAMFNKLPLSGKKVCALISGGNIDVNILSRVINRGLLNSGRLTNLTIELIDKPGQLKAVSALIAEEGANVIRVQYTPGGENMDINGCFLNISMKTRNHEHLQSIRLALQNHGFKLCK</sequence>
<accession>A0A645GCS2</accession>
<dbReference type="InterPro" id="IPR036052">
    <property type="entry name" value="TrpB-like_PALP_sf"/>
</dbReference>
<dbReference type="GO" id="GO:0006567">
    <property type="term" value="P:L-threonine catabolic process"/>
    <property type="evidence" value="ECO:0007669"/>
    <property type="project" value="TreeGrafter"/>
</dbReference>
<dbReference type="InterPro" id="IPR050147">
    <property type="entry name" value="Ser/Thr_Dehydratase"/>
</dbReference>
<dbReference type="InterPro" id="IPR044561">
    <property type="entry name" value="ACT_ThrD-II-like"/>
</dbReference>
<keyword evidence="3 5" id="KW-0456">Lyase</keyword>
<dbReference type="GO" id="GO:0003941">
    <property type="term" value="F:L-serine ammonia-lyase activity"/>
    <property type="evidence" value="ECO:0007669"/>
    <property type="project" value="TreeGrafter"/>
</dbReference>
<evidence type="ECO:0000256" key="1">
    <source>
        <dbReference type="ARBA" id="ARBA00001933"/>
    </source>
</evidence>
<name>A0A645GCS2_9ZZZZ</name>
<dbReference type="GO" id="GO:0009097">
    <property type="term" value="P:isoleucine biosynthetic process"/>
    <property type="evidence" value="ECO:0007669"/>
    <property type="project" value="TreeGrafter"/>
</dbReference>
<dbReference type="EMBL" id="VSSQ01073626">
    <property type="protein sequence ID" value="MPN24698.1"/>
    <property type="molecule type" value="Genomic_DNA"/>
</dbReference>